<reference evidence="9" key="1">
    <citation type="submission" date="2019-09" db="EMBL/GenBank/DDBJ databases">
        <title>Characterisation of the sponge microbiome using genome-centric metagenomics.</title>
        <authorList>
            <person name="Engelberts J.P."/>
            <person name="Robbins S.J."/>
            <person name="De Goeij J.M."/>
            <person name="Aranda M."/>
            <person name="Bell S.C."/>
            <person name="Webster N.S."/>
        </authorList>
    </citation>
    <scope>NUCLEOTIDE SEQUENCE</scope>
    <source>
        <strain evidence="9">SB0662_bin_9</strain>
    </source>
</reference>
<evidence type="ECO:0000256" key="6">
    <source>
        <dbReference type="ARBA" id="ARBA00023136"/>
    </source>
</evidence>
<evidence type="ECO:0000256" key="7">
    <source>
        <dbReference type="RuleBase" id="RU363032"/>
    </source>
</evidence>
<accession>A0A6B1DQ98</accession>
<keyword evidence="3" id="KW-1003">Cell membrane</keyword>
<feature type="domain" description="ABC transmembrane type-1" evidence="8">
    <location>
        <begin position="89"/>
        <end position="283"/>
    </location>
</feature>
<keyword evidence="6 7" id="KW-0472">Membrane</keyword>
<keyword evidence="5 7" id="KW-1133">Transmembrane helix</keyword>
<dbReference type="Pfam" id="PF00528">
    <property type="entry name" value="BPD_transp_1"/>
    <property type="match status" value="1"/>
</dbReference>
<dbReference type="InterPro" id="IPR000515">
    <property type="entry name" value="MetI-like"/>
</dbReference>
<feature type="transmembrane region" description="Helical" evidence="7">
    <location>
        <begin position="93"/>
        <end position="112"/>
    </location>
</feature>
<sequence>MVTGVGTAARHQVDFRIRAGRLLARTSLYMVLSLGAFLFLVPFVWMVSTALKEAGDVMKFPPEWIPQPVLWGNFVEAFTQDYAPFGIFFKNTIVITATAVFGQLLSASLVGFSFARLRWWGRDYLFLVVLATMMLPYQVTLVPVFVLMKVLGWIDSFLPLIVPFYLGGGAFYIFLFRQFMMTIPLELDDAARIDGCGTLWLYARIILPLSGPALATAAIFSFLAHWNDFIGPLIYLNSVSNYTLSLGLRILQGYGGYGIQRWNLLMAASLFVMLPVLLLFFFAQKYFIQGIVTYGVKG</sequence>
<evidence type="ECO:0000256" key="1">
    <source>
        <dbReference type="ARBA" id="ARBA00004651"/>
    </source>
</evidence>
<comment type="subcellular location">
    <subcellularLocation>
        <location evidence="1 7">Cell membrane</location>
        <topology evidence="1 7">Multi-pass membrane protein</topology>
    </subcellularLocation>
</comment>
<dbReference type="SUPFAM" id="SSF161098">
    <property type="entry name" value="MetI-like"/>
    <property type="match status" value="1"/>
</dbReference>
<feature type="transmembrane region" description="Helical" evidence="7">
    <location>
        <begin position="229"/>
        <end position="251"/>
    </location>
</feature>
<gene>
    <name evidence="9" type="ORF">F4Y08_03520</name>
</gene>
<name>A0A6B1DQ98_9CHLR</name>
<keyword evidence="2 7" id="KW-0813">Transport</keyword>
<dbReference type="PANTHER" id="PTHR43744:SF8">
    <property type="entry name" value="SN-GLYCEROL-3-PHOSPHATE TRANSPORT SYSTEM PERMEASE PROTEIN UGPE"/>
    <property type="match status" value="1"/>
</dbReference>
<dbReference type="CDD" id="cd06261">
    <property type="entry name" value="TM_PBP2"/>
    <property type="match status" value="1"/>
</dbReference>
<organism evidence="9">
    <name type="scientific">Caldilineaceae bacterium SB0662_bin_9</name>
    <dbReference type="NCBI Taxonomy" id="2605258"/>
    <lineage>
        <taxon>Bacteria</taxon>
        <taxon>Bacillati</taxon>
        <taxon>Chloroflexota</taxon>
        <taxon>Caldilineae</taxon>
        <taxon>Caldilineales</taxon>
        <taxon>Caldilineaceae</taxon>
    </lineage>
</organism>
<evidence type="ECO:0000256" key="2">
    <source>
        <dbReference type="ARBA" id="ARBA00022448"/>
    </source>
</evidence>
<dbReference type="Gene3D" id="1.10.3720.10">
    <property type="entry name" value="MetI-like"/>
    <property type="match status" value="1"/>
</dbReference>
<comment type="similarity">
    <text evidence="7">Belongs to the binding-protein-dependent transport system permease family.</text>
</comment>
<evidence type="ECO:0000256" key="3">
    <source>
        <dbReference type="ARBA" id="ARBA00022475"/>
    </source>
</evidence>
<dbReference type="AlphaFoldDB" id="A0A6B1DQ98"/>
<comment type="caution">
    <text evidence="9">The sequence shown here is derived from an EMBL/GenBank/DDBJ whole genome shotgun (WGS) entry which is preliminary data.</text>
</comment>
<keyword evidence="4 7" id="KW-0812">Transmembrane</keyword>
<evidence type="ECO:0000313" key="9">
    <source>
        <dbReference type="EMBL" id="MYD89397.1"/>
    </source>
</evidence>
<feature type="transmembrane region" description="Helical" evidence="7">
    <location>
        <begin position="201"/>
        <end position="223"/>
    </location>
</feature>
<dbReference type="PROSITE" id="PS50928">
    <property type="entry name" value="ABC_TM1"/>
    <property type="match status" value="1"/>
</dbReference>
<feature type="transmembrane region" description="Helical" evidence="7">
    <location>
        <begin position="160"/>
        <end position="180"/>
    </location>
</feature>
<dbReference type="GO" id="GO:0055085">
    <property type="term" value="P:transmembrane transport"/>
    <property type="evidence" value="ECO:0007669"/>
    <property type="project" value="InterPro"/>
</dbReference>
<dbReference type="PANTHER" id="PTHR43744">
    <property type="entry name" value="ABC TRANSPORTER PERMEASE PROTEIN MG189-RELATED-RELATED"/>
    <property type="match status" value="1"/>
</dbReference>
<dbReference type="GO" id="GO:0005886">
    <property type="term" value="C:plasma membrane"/>
    <property type="evidence" value="ECO:0007669"/>
    <property type="project" value="UniProtKB-SubCell"/>
</dbReference>
<evidence type="ECO:0000259" key="8">
    <source>
        <dbReference type="PROSITE" id="PS50928"/>
    </source>
</evidence>
<feature type="transmembrane region" description="Helical" evidence="7">
    <location>
        <begin position="263"/>
        <end position="283"/>
    </location>
</feature>
<evidence type="ECO:0000256" key="4">
    <source>
        <dbReference type="ARBA" id="ARBA00022692"/>
    </source>
</evidence>
<feature type="transmembrane region" description="Helical" evidence="7">
    <location>
        <begin position="124"/>
        <end position="148"/>
    </location>
</feature>
<protein>
    <submittedName>
        <fullName evidence="9">Carbohydrate ABC transporter permease</fullName>
    </submittedName>
</protein>
<feature type="transmembrane region" description="Helical" evidence="7">
    <location>
        <begin position="28"/>
        <end position="48"/>
    </location>
</feature>
<proteinExistence type="inferred from homology"/>
<dbReference type="EMBL" id="VXPY01000018">
    <property type="protein sequence ID" value="MYD89397.1"/>
    <property type="molecule type" value="Genomic_DNA"/>
</dbReference>
<evidence type="ECO:0000256" key="5">
    <source>
        <dbReference type="ARBA" id="ARBA00022989"/>
    </source>
</evidence>
<dbReference type="InterPro" id="IPR035906">
    <property type="entry name" value="MetI-like_sf"/>
</dbReference>